<feature type="compositionally biased region" description="Basic and acidic residues" evidence="9">
    <location>
        <begin position="584"/>
        <end position="600"/>
    </location>
</feature>
<evidence type="ECO:0000256" key="5">
    <source>
        <dbReference type="ARBA" id="ARBA00022833"/>
    </source>
</evidence>
<dbReference type="PANTHER" id="PTHR11618:SF4">
    <property type="entry name" value="TRANSCRIPTION FACTOR IIIB 90 KDA SUBUNIT"/>
    <property type="match status" value="1"/>
</dbReference>
<comment type="similarity">
    <text evidence="2">Belongs to the TFIIB family.</text>
</comment>
<evidence type="ECO:0008006" key="12">
    <source>
        <dbReference type="Google" id="ProtNLM"/>
    </source>
</evidence>
<evidence type="ECO:0000256" key="8">
    <source>
        <dbReference type="ARBA" id="ARBA00023242"/>
    </source>
</evidence>
<evidence type="ECO:0000256" key="4">
    <source>
        <dbReference type="ARBA" id="ARBA00022771"/>
    </source>
</evidence>
<evidence type="ECO:0000256" key="3">
    <source>
        <dbReference type="ARBA" id="ARBA00022723"/>
    </source>
</evidence>
<protein>
    <recommendedName>
        <fullName evidence="12">TFIIB-type domain-containing protein</fullName>
    </recommendedName>
</protein>
<evidence type="ECO:0000256" key="2">
    <source>
        <dbReference type="ARBA" id="ARBA00010857"/>
    </source>
</evidence>
<dbReference type="Gene3D" id="1.10.472.170">
    <property type="match status" value="1"/>
</dbReference>
<dbReference type="Proteomes" id="UP000757232">
    <property type="component" value="Unassembled WGS sequence"/>
</dbReference>
<name>A0A9Q5HR47_SANBA</name>
<dbReference type="InterPro" id="IPR000812">
    <property type="entry name" value="TFIIB"/>
</dbReference>
<feature type="region of interest" description="Disordered" evidence="9">
    <location>
        <begin position="382"/>
        <end position="405"/>
    </location>
</feature>
<dbReference type="GO" id="GO:0000126">
    <property type="term" value="C:transcription factor TFIIIB complex"/>
    <property type="evidence" value="ECO:0007669"/>
    <property type="project" value="TreeGrafter"/>
</dbReference>
<dbReference type="PANTHER" id="PTHR11618">
    <property type="entry name" value="TRANSCRIPTION INITIATION FACTOR IIB-RELATED"/>
    <property type="match status" value="1"/>
</dbReference>
<evidence type="ECO:0000313" key="11">
    <source>
        <dbReference type="Proteomes" id="UP000757232"/>
    </source>
</evidence>
<comment type="subcellular location">
    <subcellularLocation>
        <location evidence="1">Nucleus</location>
    </subcellularLocation>
</comment>
<keyword evidence="3" id="KW-0479">Metal-binding</keyword>
<dbReference type="GO" id="GO:0001006">
    <property type="term" value="F:RNA polymerase III type 3 promoter sequence-specific DNA binding"/>
    <property type="evidence" value="ECO:0007669"/>
    <property type="project" value="TreeGrafter"/>
</dbReference>
<dbReference type="GO" id="GO:0070897">
    <property type="term" value="P:transcription preinitiation complex assembly"/>
    <property type="evidence" value="ECO:0007669"/>
    <property type="project" value="InterPro"/>
</dbReference>
<proteinExistence type="inferred from homology"/>
<dbReference type="AlphaFoldDB" id="A0A9Q5HR47"/>
<sequence length="626" mass="68731">MSPDTCGECGDDFVWDADAGSAVCLNCGTLQDPSQVVLDSHIEPEHSAKDTDSFSFYHRVTLKSFRNAHGWDLAGQGSQPDIERNKIAMREYISALAHRIGHPSLSGRTLFLFELAMERGRFRYGKRARLVAAACLAIALRENHKGETIRDIAYVINDSHIALARILKSIISLLPLNIMLTQFYSIISLLDIKLDSVDPSWHLPLLQKHLASLLAEKSSILPRHLVKILNGINLPFAFRTAASLSDLVTRAEVTVGLPSPPTACALCIVALEAEASSSLPQLGELARALARRFEVGKEVVLRRYRIISECVEGWTNEIPWIEDVGSSAGCKSAAKAAKRARIARRLKDAIQYQESLWKTRLQANSPLAAPCTHTEFVSSSEISASSRVDTGSGDEGFDSKEPRLRKRRRTGIIDKASRFLLSPLYAEPSQRPTIDRVAPLDVTTHILTSEDPSHNQPPTRLQLLAAVKNVDDITDEELFGEGELESFLRTTEEREVLTEACDWARAKTSDDACATGEARVNRAGKGRLERDSASRMNIEALDRLLNGHDLTCWAQNTDKDDDDDDNWASSGFLRQIMTQAGGSEDGKSETSSEGCDDSHRSASLQTDDGGEVLGPWRPLSPPPGGG</sequence>
<keyword evidence="4" id="KW-0863">Zinc-finger</keyword>
<keyword evidence="5" id="KW-0862">Zinc</keyword>
<keyword evidence="11" id="KW-1185">Reference proteome</keyword>
<dbReference type="GO" id="GO:0000995">
    <property type="term" value="F:RNA polymerase III general transcription initiation factor activity"/>
    <property type="evidence" value="ECO:0007669"/>
    <property type="project" value="TreeGrafter"/>
</dbReference>
<dbReference type="EMBL" id="LNZH02000216">
    <property type="protein sequence ID" value="OCB84344.1"/>
    <property type="molecule type" value="Genomic_DNA"/>
</dbReference>
<evidence type="ECO:0000256" key="9">
    <source>
        <dbReference type="SAM" id="MobiDB-lite"/>
    </source>
</evidence>
<dbReference type="GO" id="GO:0008270">
    <property type="term" value="F:zinc ion binding"/>
    <property type="evidence" value="ECO:0007669"/>
    <property type="project" value="UniProtKB-KW"/>
</dbReference>
<dbReference type="SUPFAM" id="SSF47954">
    <property type="entry name" value="Cyclin-like"/>
    <property type="match status" value="1"/>
</dbReference>
<keyword evidence="8" id="KW-0539">Nucleus</keyword>
<feature type="region of interest" description="Disordered" evidence="9">
    <location>
        <begin position="578"/>
        <end position="626"/>
    </location>
</feature>
<gene>
    <name evidence="10" type="ORF">A7U60_g9024</name>
</gene>
<accession>A0A9Q5HR47</accession>
<evidence type="ECO:0000256" key="1">
    <source>
        <dbReference type="ARBA" id="ARBA00004123"/>
    </source>
</evidence>
<reference evidence="10" key="1">
    <citation type="submission" date="2016-06" db="EMBL/GenBank/DDBJ databases">
        <title>Draft Genome sequence of the fungus Inonotus baumii.</title>
        <authorList>
            <person name="Zhu H."/>
            <person name="Lin W."/>
        </authorList>
    </citation>
    <scope>NUCLEOTIDE SEQUENCE</scope>
    <source>
        <strain evidence="10">821</strain>
    </source>
</reference>
<evidence type="ECO:0000313" key="10">
    <source>
        <dbReference type="EMBL" id="OCB84344.1"/>
    </source>
</evidence>
<evidence type="ECO:0000256" key="6">
    <source>
        <dbReference type="ARBA" id="ARBA00023015"/>
    </source>
</evidence>
<dbReference type="InterPro" id="IPR036915">
    <property type="entry name" value="Cyclin-like_sf"/>
</dbReference>
<comment type="caution">
    <text evidence="10">The sequence shown here is derived from an EMBL/GenBank/DDBJ whole genome shotgun (WGS) entry which is preliminary data.</text>
</comment>
<dbReference type="GO" id="GO:0005634">
    <property type="term" value="C:nucleus"/>
    <property type="evidence" value="ECO:0007669"/>
    <property type="project" value="UniProtKB-SubCell"/>
</dbReference>
<keyword evidence="7" id="KW-0804">Transcription</keyword>
<dbReference type="CDD" id="cd00043">
    <property type="entry name" value="CYCLIN_SF"/>
    <property type="match status" value="1"/>
</dbReference>
<dbReference type="OrthoDB" id="2527864at2759"/>
<organism evidence="10 11">
    <name type="scientific">Sanghuangporus baumii</name>
    <name type="common">Phellinus baumii</name>
    <dbReference type="NCBI Taxonomy" id="108892"/>
    <lineage>
        <taxon>Eukaryota</taxon>
        <taxon>Fungi</taxon>
        <taxon>Dikarya</taxon>
        <taxon>Basidiomycota</taxon>
        <taxon>Agaricomycotina</taxon>
        <taxon>Agaricomycetes</taxon>
        <taxon>Hymenochaetales</taxon>
        <taxon>Hymenochaetaceae</taxon>
        <taxon>Sanghuangporus</taxon>
    </lineage>
</organism>
<keyword evidence="6" id="KW-0805">Transcription regulation</keyword>
<dbReference type="GO" id="GO:0097550">
    <property type="term" value="C:transcription preinitiation complex"/>
    <property type="evidence" value="ECO:0007669"/>
    <property type="project" value="TreeGrafter"/>
</dbReference>
<evidence type="ECO:0000256" key="7">
    <source>
        <dbReference type="ARBA" id="ARBA00023163"/>
    </source>
</evidence>